<proteinExistence type="predicted"/>
<accession>A0ACB7TSJ0</accession>
<gene>
    <name evidence="1" type="ORF">HPB50_023799</name>
</gene>
<comment type="caution">
    <text evidence="1">The sequence shown here is derived from an EMBL/GenBank/DDBJ whole genome shotgun (WGS) entry which is preliminary data.</text>
</comment>
<protein>
    <submittedName>
        <fullName evidence="1">Uncharacterized protein</fullName>
    </submittedName>
</protein>
<organism evidence="1 2">
    <name type="scientific">Hyalomma asiaticum</name>
    <name type="common">Tick</name>
    <dbReference type="NCBI Taxonomy" id="266040"/>
    <lineage>
        <taxon>Eukaryota</taxon>
        <taxon>Metazoa</taxon>
        <taxon>Ecdysozoa</taxon>
        <taxon>Arthropoda</taxon>
        <taxon>Chelicerata</taxon>
        <taxon>Arachnida</taxon>
        <taxon>Acari</taxon>
        <taxon>Parasitiformes</taxon>
        <taxon>Ixodida</taxon>
        <taxon>Ixodoidea</taxon>
        <taxon>Ixodidae</taxon>
        <taxon>Hyalomminae</taxon>
        <taxon>Hyalomma</taxon>
    </lineage>
</organism>
<dbReference type="Proteomes" id="UP000821845">
    <property type="component" value="Chromosome 1"/>
</dbReference>
<reference evidence="1" key="1">
    <citation type="submission" date="2020-05" db="EMBL/GenBank/DDBJ databases">
        <title>Large-scale comparative analyses of tick genomes elucidate their genetic diversity and vector capacities.</title>
        <authorList>
            <person name="Jia N."/>
            <person name="Wang J."/>
            <person name="Shi W."/>
            <person name="Du L."/>
            <person name="Sun Y."/>
            <person name="Zhan W."/>
            <person name="Jiang J."/>
            <person name="Wang Q."/>
            <person name="Zhang B."/>
            <person name="Ji P."/>
            <person name="Sakyi L.B."/>
            <person name="Cui X."/>
            <person name="Yuan T."/>
            <person name="Jiang B."/>
            <person name="Yang W."/>
            <person name="Lam T.T.-Y."/>
            <person name="Chang Q."/>
            <person name="Ding S."/>
            <person name="Wang X."/>
            <person name="Zhu J."/>
            <person name="Ruan X."/>
            <person name="Zhao L."/>
            <person name="Wei J."/>
            <person name="Que T."/>
            <person name="Du C."/>
            <person name="Cheng J."/>
            <person name="Dai P."/>
            <person name="Han X."/>
            <person name="Huang E."/>
            <person name="Gao Y."/>
            <person name="Liu J."/>
            <person name="Shao H."/>
            <person name="Ye R."/>
            <person name="Li L."/>
            <person name="Wei W."/>
            <person name="Wang X."/>
            <person name="Wang C."/>
            <person name="Yang T."/>
            <person name="Huo Q."/>
            <person name="Li W."/>
            <person name="Guo W."/>
            <person name="Chen H."/>
            <person name="Zhou L."/>
            <person name="Ni X."/>
            <person name="Tian J."/>
            <person name="Zhou Y."/>
            <person name="Sheng Y."/>
            <person name="Liu T."/>
            <person name="Pan Y."/>
            <person name="Xia L."/>
            <person name="Li J."/>
            <person name="Zhao F."/>
            <person name="Cao W."/>
        </authorList>
    </citation>
    <scope>NUCLEOTIDE SEQUENCE</scope>
    <source>
        <strain evidence="1">Hyas-2018</strain>
    </source>
</reference>
<keyword evidence="2" id="KW-1185">Reference proteome</keyword>
<name>A0ACB7TSJ0_HYAAI</name>
<evidence type="ECO:0000313" key="2">
    <source>
        <dbReference type="Proteomes" id="UP000821845"/>
    </source>
</evidence>
<dbReference type="EMBL" id="CM023481">
    <property type="protein sequence ID" value="KAH6948367.1"/>
    <property type="molecule type" value="Genomic_DNA"/>
</dbReference>
<sequence>MRSPEDEPVTLAVHVGSQIDLPCKSLLSNDLPLRINWFKDDSPMPVYSVTYASNQSFHRTNIMQGRHAARSDWSQRAYFSVLGSPATLKVNDLAFQDTGTYVCQVVISRGTQRNATVHLVVVVRCSSDANKNAAPLSGSIEALEDRARPVQREGSGPIGDAQEPRPPRSKFRRQAQIAEEPWHRRDLKFERRGAARETSRRARVRSGETKTILMNTGHIYSPFARRVARGTLNKKPELGPSVCIIQGHPILGPFISDVGHRAARPATDTARGLIGRPGEVERIDEFRGPGTRSAALLYRRRTTVILLKPMFVMGHRKGYRTSSSNPAFEKDVKPPLDAWAARMMFAVWTRDLTCIRVVW</sequence>
<evidence type="ECO:0000313" key="1">
    <source>
        <dbReference type="EMBL" id="KAH6948367.1"/>
    </source>
</evidence>